<feature type="transmembrane region" description="Helical" evidence="6">
    <location>
        <begin position="644"/>
        <end position="665"/>
    </location>
</feature>
<dbReference type="eggNOG" id="KOG4453">
    <property type="taxonomic scope" value="Eukaryota"/>
</dbReference>
<evidence type="ECO:0000256" key="2">
    <source>
        <dbReference type="ARBA" id="ARBA00022692"/>
    </source>
</evidence>
<dbReference type="InterPro" id="IPR006603">
    <property type="entry name" value="PQ-loop_rpt"/>
</dbReference>
<sequence>MSTPAVDQKHTIHPHIYSHDKLPPPPPRRRVSQQSRGYTPRSSPSTTTSKSSVSPVPSTASTTYKRRRSLSSEPKGVQIITRKVIRKLEELGGHSEGDMDDTESDRSDEKEERDDDEVVNELMTGSAASLNANGHVEVKKVFVSPSGAIVPPTNKDKIDWEIPRKVLHSSIGFFTIYLYISQGNPKTVVYVLWTALSIIAPADFIRLRFPRFERLYEKCLGFLMRESEKHTTNGVTWYIIGVNFALMYYPLDVATVAILILSWADTAASTIGRLWGRYTPRLPTHIPLIPFFPNSPVRLPLAPRKSLAGFLAAFTTGAAIAIGFWGWMAPMRTDKGDITWWFNGGIRGLNAADTASPLGIVSGFEGWVGLGLIGVVAGLVSAVAEALDLGSLDDNLTLPIISGGCLFGFFKLLGLVSSWLEEHLLMSSCKPHHDWFTAALTFGLCCGLVISYVPQHYRIIRSGSSEGLSPWFLLLGTTSSAAGMLNMFTMQWGIVRCCRVLSFGSCLEMTAGVIQVGLQWAMFTLIFILYMIYYPPHLKYKERQLDLHDSRPRIGVKMGKRTKEWRSSIALSGVAIAHFFIITITTFFLLITFPPSPSPTPSPSPEPIPLPTPDSPLSHSVQQWATFLGVSSALLAAVQPGTNWTSWITFAVAGIMQGTLLVMCISWKIRQHRLAIDDFGNPLPENPQYASFVEAHTTAQSSYTDEPSSSLVISHPAADVDVPGLMVDSDSEAEDGENGTEVAKKAMKVALANALESAVESDVRSDGVREIREIPIDVDEAGREERTPLLRDGRRMRRSTYGSHGLEGQKNNNESQSGGWFGWKR</sequence>
<feature type="region of interest" description="Disordered" evidence="5">
    <location>
        <begin position="88"/>
        <end position="118"/>
    </location>
</feature>
<feature type="transmembrane region" description="Helical" evidence="6">
    <location>
        <begin position="514"/>
        <end position="533"/>
    </location>
</feature>
<proteinExistence type="predicted"/>
<feature type="compositionally biased region" description="Low complexity" evidence="5">
    <location>
        <begin position="39"/>
        <end position="63"/>
    </location>
</feature>
<feature type="compositionally biased region" description="Polar residues" evidence="5">
    <location>
        <begin position="809"/>
        <end position="818"/>
    </location>
</feature>
<dbReference type="Proteomes" id="UP000054988">
    <property type="component" value="Unassembled WGS sequence"/>
</dbReference>
<feature type="transmembrane region" description="Helical" evidence="6">
    <location>
        <begin position="188"/>
        <end position="209"/>
    </location>
</feature>
<feature type="compositionally biased region" description="Basic and acidic residues" evidence="5">
    <location>
        <begin position="88"/>
        <end position="97"/>
    </location>
</feature>
<feature type="region of interest" description="Disordered" evidence="5">
    <location>
        <begin position="783"/>
        <end position="825"/>
    </location>
</feature>
<evidence type="ECO:0000313" key="8">
    <source>
        <dbReference type="Proteomes" id="UP000054988"/>
    </source>
</evidence>
<comment type="caution">
    <text evidence="7">The sequence shown here is derived from an EMBL/GenBank/DDBJ whole genome shotgun (WGS) entry which is preliminary data.</text>
</comment>
<evidence type="ECO:0000256" key="6">
    <source>
        <dbReference type="SAM" id="Phobius"/>
    </source>
</evidence>
<feature type="compositionally biased region" description="Basic and acidic residues" evidence="5">
    <location>
        <begin position="783"/>
        <end position="793"/>
    </location>
</feature>
<dbReference type="AlphaFoldDB" id="A0A0W0ETL3"/>
<evidence type="ECO:0000256" key="3">
    <source>
        <dbReference type="ARBA" id="ARBA00022989"/>
    </source>
</evidence>
<dbReference type="PANTHER" id="PTHR31303">
    <property type="entry name" value="CTP-DEPENDENT DIACYLGLYCEROL KINASE 1"/>
    <property type="match status" value="1"/>
</dbReference>
<protein>
    <submittedName>
        <fullName evidence="7">Uncharacterized protein</fullName>
    </submittedName>
</protein>
<keyword evidence="4 6" id="KW-0472">Membrane</keyword>
<dbReference type="SMART" id="SM00679">
    <property type="entry name" value="CTNS"/>
    <property type="match status" value="1"/>
</dbReference>
<feature type="transmembrane region" description="Helical" evidence="6">
    <location>
        <begin position="473"/>
        <end position="494"/>
    </location>
</feature>
<dbReference type="Gene3D" id="1.20.1280.290">
    <property type="match status" value="1"/>
</dbReference>
<dbReference type="Pfam" id="PF04193">
    <property type="entry name" value="PQ-loop"/>
    <property type="match status" value="1"/>
</dbReference>
<reference evidence="7 8" key="1">
    <citation type="submission" date="2015-12" db="EMBL/GenBank/DDBJ databases">
        <title>Draft genome sequence of Moniliophthora roreri, the causal agent of frosty pod rot of cacao.</title>
        <authorList>
            <person name="Aime M.C."/>
            <person name="Diaz-Valderrama J.R."/>
            <person name="Kijpornyongpan T."/>
            <person name="Phillips-Mora W."/>
        </authorList>
    </citation>
    <scope>NUCLEOTIDE SEQUENCE [LARGE SCALE GENOMIC DNA]</scope>
    <source>
        <strain evidence="7 8">MCA 2952</strain>
    </source>
</reference>
<accession>A0A0W0ETL3</accession>
<evidence type="ECO:0000256" key="1">
    <source>
        <dbReference type="ARBA" id="ARBA00004141"/>
    </source>
</evidence>
<feature type="compositionally biased region" description="Pro residues" evidence="5">
    <location>
        <begin position="598"/>
        <end position="614"/>
    </location>
</feature>
<comment type="subcellular location">
    <subcellularLocation>
        <location evidence="1">Membrane</location>
        <topology evidence="1">Multi-pass membrane protein</topology>
    </subcellularLocation>
</comment>
<feature type="transmembrane region" description="Helical" evidence="6">
    <location>
        <begin position="569"/>
        <end position="593"/>
    </location>
</feature>
<dbReference type="GO" id="GO:0006654">
    <property type="term" value="P:phosphatidic acid biosynthetic process"/>
    <property type="evidence" value="ECO:0007669"/>
    <property type="project" value="TreeGrafter"/>
</dbReference>
<feature type="transmembrane region" description="Helical" evidence="6">
    <location>
        <begin position="307"/>
        <end position="327"/>
    </location>
</feature>
<gene>
    <name evidence="7" type="ORF">WG66_19993</name>
</gene>
<keyword evidence="3 6" id="KW-1133">Transmembrane helix</keyword>
<dbReference type="GO" id="GO:0004143">
    <property type="term" value="F:ATP-dependent diacylglycerol kinase activity"/>
    <property type="evidence" value="ECO:0007669"/>
    <property type="project" value="InterPro"/>
</dbReference>
<keyword evidence="2 6" id="KW-0812">Transmembrane</keyword>
<dbReference type="PANTHER" id="PTHR31303:SF1">
    <property type="entry name" value="CTP-DEPENDENT DIACYLGLYCEROL KINASE 1"/>
    <property type="match status" value="1"/>
</dbReference>
<feature type="transmembrane region" description="Helical" evidence="6">
    <location>
        <begin position="366"/>
        <end position="384"/>
    </location>
</feature>
<evidence type="ECO:0000313" key="7">
    <source>
        <dbReference type="EMBL" id="KTB27438.1"/>
    </source>
</evidence>
<name>A0A0W0ETL3_MONRR</name>
<organism evidence="7 8">
    <name type="scientific">Moniliophthora roreri</name>
    <name type="common">Frosty pod rot fungus</name>
    <name type="synonym">Monilia roreri</name>
    <dbReference type="NCBI Taxonomy" id="221103"/>
    <lineage>
        <taxon>Eukaryota</taxon>
        <taxon>Fungi</taxon>
        <taxon>Dikarya</taxon>
        <taxon>Basidiomycota</taxon>
        <taxon>Agaricomycotina</taxon>
        <taxon>Agaricomycetes</taxon>
        <taxon>Agaricomycetidae</taxon>
        <taxon>Agaricales</taxon>
        <taxon>Marasmiineae</taxon>
        <taxon>Marasmiaceae</taxon>
        <taxon>Moniliophthora</taxon>
    </lineage>
</organism>
<dbReference type="GO" id="GO:0005789">
    <property type="term" value="C:endoplasmic reticulum membrane"/>
    <property type="evidence" value="ECO:0007669"/>
    <property type="project" value="TreeGrafter"/>
</dbReference>
<dbReference type="InterPro" id="IPR037997">
    <property type="entry name" value="Dgk1-like"/>
</dbReference>
<evidence type="ECO:0000256" key="4">
    <source>
        <dbReference type="ARBA" id="ARBA00023136"/>
    </source>
</evidence>
<feature type="transmembrane region" description="Helical" evidence="6">
    <location>
        <begin position="435"/>
        <end position="453"/>
    </location>
</feature>
<dbReference type="EMBL" id="LATX01002554">
    <property type="protein sequence ID" value="KTB27438.1"/>
    <property type="molecule type" value="Genomic_DNA"/>
</dbReference>
<feature type="region of interest" description="Disordered" evidence="5">
    <location>
        <begin position="1"/>
        <end position="76"/>
    </location>
</feature>
<feature type="region of interest" description="Disordered" evidence="5">
    <location>
        <begin position="598"/>
        <end position="617"/>
    </location>
</feature>
<feature type="transmembrane region" description="Helical" evidence="6">
    <location>
        <begin position="396"/>
        <end position="415"/>
    </location>
</feature>
<evidence type="ECO:0000256" key="5">
    <source>
        <dbReference type="SAM" id="MobiDB-lite"/>
    </source>
</evidence>